<evidence type="ECO:0000256" key="1">
    <source>
        <dbReference type="ARBA" id="ARBA00005153"/>
    </source>
</evidence>
<protein>
    <recommendedName>
        <fullName evidence="2">GMP synthase (glutamine-hydrolyzing)</fullName>
        <ecNumber evidence="2">6.3.5.2</ecNumber>
    </recommendedName>
</protein>
<name>A0A381VRM9_9ZZZZ</name>
<dbReference type="EMBL" id="UINC01009583">
    <property type="protein sequence ID" value="SVA42949.1"/>
    <property type="molecule type" value="Genomic_DNA"/>
</dbReference>
<dbReference type="SUPFAM" id="SSF52317">
    <property type="entry name" value="Class I glutamine amidotransferase-like"/>
    <property type="match status" value="1"/>
</dbReference>
<evidence type="ECO:0000256" key="2">
    <source>
        <dbReference type="ARBA" id="ARBA00012746"/>
    </source>
</evidence>
<reference evidence="10" key="1">
    <citation type="submission" date="2018-05" db="EMBL/GenBank/DDBJ databases">
        <authorList>
            <person name="Lanie J.A."/>
            <person name="Ng W.-L."/>
            <person name="Kazmierczak K.M."/>
            <person name="Andrzejewski T.M."/>
            <person name="Davidsen T.M."/>
            <person name="Wayne K.J."/>
            <person name="Tettelin H."/>
            <person name="Glass J.I."/>
            <person name="Rusch D."/>
            <person name="Podicherti R."/>
            <person name="Tsui H.-C.T."/>
            <person name="Winkler M.E."/>
        </authorList>
    </citation>
    <scope>NUCLEOTIDE SEQUENCE</scope>
</reference>
<keyword evidence="5" id="KW-0332">GMP biosynthesis</keyword>
<dbReference type="GO" id="GO:0005524">
    <property type="term" value="F:ATP binding"/>
    <property type="evidence" value="ECO:0007669"/>
    <property type="project" value="UniProtKB-KW"/>
</dbReference>
<dbReference type="CDD" id="cd01742">
    <property type="entry name" value="GATase1_GMP_Synthase"/>
    <property type="match status" value="1"/>
</dbReference>
<dbReference type="EC" id="6.3.5.2" evidence="2"/>
<evidence type="ECO:0000256" key="5">
    <source>
        <dbReference type="ARBA" id="ARBA00022749"/>
    </source>
</evidence>
<dbReference type="InterPro" id="IPR029062">
    <property type="entry name" value="Class_I_gatase-like"/>
</dbReference>
<dbReference type="PANTHER" id="PTHR11922:SF2">
    <property type="entry name" value="GMP SYNTHASE [GLUTAMINE-HYDROLYZING]"/>
    <property type="match status" value="1"/>
</dbReference>
<dbReference type="GO" id="GO:0005829">
    <property type="term" value="C:cytosol"/>
    <property type="evidence" value="ECO:0007669"/>
    <property type="project" value="TreeGrafter"/>
</dbReference>
<dbReference type="HAMAP" id="MF_00344">
    <property type="entry name" value="GMP_synthase"/>
    <property type="match status" value="1"/>
</dbReference>
<proteinExistence type="inferred from homology"/>
<dbReference type="PANTHER" id="PTHR11922">
    <property type="entry name" value="GMP SYNTHASE-RELATED"/>
    <property type="match status" value="1"/>
</dbReference>
<dbReference type="SUPFAM" id="SSF54810">
    <property type="entry name" value="GMP synthetase C-terminal dimerisation domain"/>
    <property type="match status" value="1"/>
</dbReference>
<evidence type="ECO:0000256" key="7">
    <source>
        <dbReference type="ARBA" id="ARBA00022840"/>
    </source>
</evidence>
<evidence type="ECO:0000256" key="4">
    <source>
        <dbReference type="ARBA" id="ARBA00022741"/>
    </source>
</evidence>
<dbReference type="Pfam" id="PF03054">
    <property type="entry name" value="tRNA_Me_trans"/>
    <property type="match status" value="1"/>
</dbReference>
<dbReference type="FunFam" id="3.30.300.10:FF:000002">
    <property type="entry name" value="GMP synthase [glutamine-hydrolyzing]"/>
    <property type="match status" value="1"/>
</dbReference>
<keyword evidence="8" id="KW-0315">Glutamine amidotransferase</keyword>
<dbReference type="Pfam" id="PF00958">
    <property type="entry name" value="GMP_synt_C"/>
    <property type="match status" value="1"/>
</dbReference>
<keyword evidence="7" id="KW-0067">ATP-binding</keyword>
<dbReference type="PROSITE" id="PS51553">
    <property type="entry name" value="GMPS_ATP_PPASE"/>
    <property type="match status" value="1"/>
</dbReference>
<dbReference type="UniPathway" id="UPA00189">
    <property type="reaction ID" value="UER00296"/>
</dbReference>
<dbReference type="GO" id="GO:0003921">
    <property type="term" value="F:GMP synthase activity"/>
    <property type="evidence" value="ECO:0007669"/>
    <property type="project" value="InterPro"/>
</dbReference>
<evidence type="ECO:0000256" key="3">
    <source>
        <dbReference type="ARBA" id="ARBA00022598"/>
    </source>
</evidence>
<dbReference type="InterPro" id="IPR004739">
    <property type="entry name" value="GMP_synth_GATase"/>
</dbReference>
<dbReference type="FunFam" id="3.40.50.620:FF:000001">
    <property type="entry name" value="GMP synthase [glutamine-hydrolyzing]"/>
    <property type="match status" value="1"/>
</dbReference>
<dbReference type="PROSITE" id="PS51273">
    <property type="entry name" value="GATASE_TYPE_1"/>
    <property type="match status" value="1"/>
</dbReference>
<dbReference type="InterPro" id="IPR001674">
    <property type="entry name" value="GMP_synth_C"/>
</dbReference>
<evidence type="ECO:0000259" key="9">
    <source>
        <dbReference type="PROSITE" id="PS51553"/>
    </source>
</evidence>
<dbReference type="CDD" id="cd01997">
    <property type="entry name" value="GMP_synthase_C"/>
    <property type="match status" value="1"/>
</dbReference>
<evidence type="ECO:0000256" key="6">
    <source>
        <dbReference type="ARBA" id="ARBA00022755"/>
    </source>
</evidence>
<comment type="pathway">
    <text evidence="1">Purine metabolism; GMP biosynthesis; GMP from XMP (L-Gln route): step 1/1.</text>
</comment>
<dbReference type="InterPro" id="IPR014729">
    <property type="entry name" value="Rossmann-like_a/b/a_fold"/>
</dbReference>
<dbReference type="Gene3D" id="3.40.50.880">
    <property type="match status" value="1"/>
</dbReference>
<organism evidence="10">
    <name type="scientific">marine metagenome</name>
    <dbReference type="NCBI Taxonomy" id="408172"/>
    <lineage>
        <taxon>unclassified sequences</taxon>
        <taxon>metagenomes</taxon>
        <taxon>ecological metagenomes</taxon>
    </lineage>
</organism>
<dbReference type="Gene3D" id="3.40.50.620">
    <property type="entry name" value="HUPs"/>
    <property type="match status" value="1"/>
</dbReference>
<dbReference type="NCBIfam" id="TIGR00888">
    <property type="entry name" value="guaA_Nterm"/>
    <property type="match status" value="1"/>
</dbReference>
<dbReference type="NCBIfam" id="TIGR00884">
    <property type="entry name" value="guaA_Cterm"/>
    <property type="match status" value="1"/>
</dbReference>
<dbReference type="AlphaFoldDB" id="A0A381VRM9"/>
<evidence type="ECO:0000256" key="8">
    <source>
        <dbReference type="ARBA" id="ARBA00022962"/>
    </source>
</evidence>
<dbReference type="SUPFAM" id="SSF52402">
    <property type="entry name" value="Adenine nucleotide alpha hydrolases-like"/>
    <property type="match status" value="1"/>
</dbReference>
<accession>A0A381VRM9</accession>
<evidence type="ECO:0000313" key="10">
    <source>
        <dbReference type="EMBL" id="SVA42949.1"/>
    </source>
</evidence>
<dbReference type="InterPro" id="IPR017926">
    <property type="entry name" value="GATASE"/>
</dbReference>
<gene>
    <name evidence="10" type="ORF">METZ01_LOCUS95803</name>
</gene>
<keyword evidence="4" id="KW-0547">Nucleotide-binding</keyword>
<dbReference type="PRINTS" id="PR00099">
    <property type="entry name" value="CPSGATASE"/>
</dbReference>
<dbReference type="FunFam" id="3.40.50.880:FF:000001">
    <property type="entry name" value="GMP synthase [glutamine-hydrolyzing]"/>
    <property type="match status" value="1"/>
</dbReference>
<keyword evidence="6" id="KW-0658">Purine biosynthesis</keyword>
<dbReference type="Pfam" id="PF00117">
    <property type="entry name" value="GATase"/>
    <property type="match status" value="1"/>
</dbReference>
<dbReference type="InterPro" id="IPR025777">
    <property type="entry name" value="GMPS_ATP_PPase_dom"/>
</dbReference>
<feature type="domain" description="GMPS ATP-PPase" evidence="9">
    <location>
        <begin position="238"/>
        <end position="430"/>
    </location>
</feature>
<dbReference type="PRINTS" id="PR00097">
    <property type="entry name" value="ANTSNTHASEII"/>
</dbReference>
<keyword evidence="3" id="KW-0436">Ligase</keyword>
<dbReference type="InterPro" id="IPR022955">
    <property type="entry name" value="GMP_synthase"/>
</dbReference>
<dbReference type="NCBIfam" id="NF000848">
    <property type="entry name" value="PRK00074.1"/>
    <property type="match status" value="1"/>
</dbReference>
<sequence>MVKKTTPQSRRVAITDHLEFSSYLEIAQKKGGLVADRETEPRKITEGVVIIDFGSQYSHLIARRVRELNVYCEVISHTDTWDTVEHINPKGVILSGGPSSVYDDDAPLAQTWVYEKRLPILGICYGMQVLAHQLGGSVSPSTKREYGHAVLHQNYSESPLFGQLDLSMPVWMSHGDQIQGLPPGFKALGYTDNSPIAVMGGDKDIFGLQFHPEVAHTPQGKQILKNFLVDICGCMANWTSQNVVSEAVAIIKKRVGDGKVLCALSGGVDSAVTAALVHRAVGDQLICIFVNNGLLRLEEAERVQNTFQRHLNMNFVYVDASQRFIEKLKGVIDPEDKRKKIGEEFIRVFEDEAASIPNINFLAQGTLYSDVIESKTSDSKSAAKIKTHHNVGGLPKEMKLKLLEPLRNLFKDEIRGVGRALDLPESMINRQPFPGPGLAIRVLGEVTEKKLEILRACDWIVIDEIKAANLYDQLWQAFAVLTDARSVGVMGDSRTYGHVVAIRAVKSDDAMTADWARLPYEVLSKISSRIVNEVPEVNRVTYDITSKPPGTIEWE</sequence>
<dbReference type="Gene3D" id="3.30.300.10">
    <property type="match status" value="1"/>
</dbReference>
<dbReference type="PRINTS" id="PR00096">
    <property type="entry name" value="GATASE"/>
</dbReference>